<feature type="compositionally biased region" description="Basic and acidic residues" evidence="2">
    <location>
        <begin position="21"/>
        <end position="36"/>
    </location>
</feature>
<organism evidence="3">
    <name type="scientific">Skeletonema marinoi</name>
    <dbReference type="NCBI Taxonomy" id="267567"/>
    <lineage>
        <taxon>Eukaryota</taxon>
        <taxon>Sar</taxon>
        <taxon>Stramenopiles</taxon>
        <taxon>Ochrophyta</taxon>
        <taxon>Bacillariophyta</taxon>
        <taxon>Coscinodiscophyceae</taxon>
        <taxon>Thalassiosirophycidae</taxon>
        <taxon>Thalassiosirales</taxon>
        <taxon>Skeletonemataceae</taxon>
        <taxon>Skeletonema</taxon>
        <taxon>Skeletonema marinoi-dohrnii complex</taxon>
    </lineage>
</organism>
<feature type="region of interest" description="Disordered" evidence="2">
    <location>
        <begin position="1"/>
        <end position="41"/>
    </location>
</feature>
<feature type="compositionally biased region" description="Polar residues" evidence="2">
    <location>
        <begin position="1"/>
        <end position="10"/>
    </location>
</feature>
<dbReference type="AlphaFoldDB" id="A0A7S2PP00"/>
<proteinExistence type="predicted"/>
<gene>
    <name evidence="3" type="ORF">SMAR0320_LOCUS12791</name>
</gene>
<dbReference type="PANTHER" id="PTHR15955">
    <property type="entry name" value="RWD DOMAIN CONTAINING PROTEIN 2"/>
    <property type="match status" value="1"/>
</dbReference>
<feature type="coiled-coil region" evidence="1">
    <location>
        <begin position="450"/>
        <end position="501"/>
    </location>
</feature>
<protein>
    <submittedName>
        <fullName evidence="3">Uncharacterized protein</fullName>
    </submittedName>
</protein>
<dbReference type="EMBL" id="HBGZ01017796">
    <property type="protein sequence ID" value="CAD9608146.1"/>
    <property type="molecule type" value="Transcribed_RNA"/>
</dbReference>
<evidence type="ECO:0000256" key="2">
    <source>
        <dbReference type="SAM" id="MobiDB-lite"/>
    </source>
</evidence>
<sequence length="971" mass="110023">MGTPASSSGQTKTRNRRPRNKRPDKVTTHNDIKESTSKTTEQQQQQLLEVYVNVGNLPDGYNEKAICNFFNLYLSMETSEEKKINPSTNSITSAELSPPHAWLQCASSYAYTRLLALDGKVCYYTTQVKIEPSRRKSKREATPNKKSTHQLQAEAIDDLIMSFLLSNGGSSLSNYIGNHIKSAGLQDDVKKHHGGLRKFLQQRPHKYSVVSDPTNRSDGRFSFKVAAVASKTDDDNNSTTNTRLNKLSEDLEVLTASLKHKNEEFAALHQENQERILELSSVKAALQQALIVIGDLNLISLQDKICGYVKPGIPTCSTDIIKYLDSSYLDLMEEAHAGSFKRFLQQLHIFSIREDVDDDVFWVTRYISKEERLYVEIAKLLQTSKNKHIDPGIIGTLAKSLGLSSLVKEAGSVGKFLRQRQEYFQVQRKGRKSSVILVKDYNAMSVDNTDKNMHEDLEEIKRKMDELKMKLDSQASRCKDLEDINRSLQESNQQYQEKEKHHLNNIEALRLHTINQSKQYQSLQSEKQRDIEALRSFETEKEDIMKTVQELRTNLEAKHSELELALSRIKELERIVKRLELTQRPKNPDAPPSTKLTRLQKELHETQEKLKKERHNNKMALEQSQPKKKLLTKKNTGFTVTLGDHLPKKVPYVDANLTTVQTNNEAGLSELAASVQQESAPIHFNLEVEEDYDERLTAELSFLTSAYSSEEIKVDGRKIIRRLLCEITTRKDPVEVDLSLTIPKHYPARELRVAAEVVGNCPADGRKCVLDAIPAMVELCRLEAQACKGQEAIQSVLSTAQSWMTSDWPRIQAKHFPPNEASCREGSGAKLCRFLIHTHHLNDDDKIRHLSSTASKYGLCGCMKVGRPGLIIVEGLEENCDLWLEHLHQYRQKMIDKFAKKGNKKDTSNYSEVGKKVASVGDLETGRIFKSQGLEKLEGKQAMEQMIEYCKQAGLSKQAVDACSRSSCSNC</sequence>
<name>A0A7S2PP00_9STRA</name>
<dbReference type="PANTHER" id="PTHR15955:SF8">
    <property type="entry name" value="RWD DOMAIN-CONTAINING PROTEIN 2B-RELATED"/>
    <property type="match status" value="1"/>
</dbReference>
<accession>A0A7S2PP00</accession>
<evidence type="ECO:0000256" key="1">
    <source>
        <dbReference type="SAM" id="Coils"/>
    </source>
</evidence>
<keyword evidence="1" id="KW-0175">Coiled coil</keyword>
<feature type="coiled-coil region" evidence="1">
    <location>
        <begin position="534"/>
        <end position="623"/>
    </location>
</feature>
<reference evidence="3" key="1">
    <citation type="submission" date="2021-01" db="EMBL/GenBank/DDBJ databases">
        <authorList>
            <person name="Corre E."/>
            <person name="Pelletier E."/>
            <person name="Niang G."/>
            <person name="Scheremetjew M."/>
            <person name="Finn R."/>
            <person name="Kale V."/>
            <person name="Holt S."/>
            <person name="Cochrane G."/>
            <person name="Meng A."/>
            <person name="Brown T."/>
            <person name="Cohen L."/>
        </authorList>
    </citation>
    <scope>NUCLEOTIDE SEQUENCE</scope>
    <source>
        <strain evidence="3">SM1012Den-03</strain>
    </source>
</reference>
<dbReference type="InterPro" id="IPR017359">
    <property type="entry name" value="Phi-like"/>
</dbReference>
<evidence type="ECO:0000313" key="3">
    <source>
        <dbReference type="EMBL" id="CAD9608146.1"/>
    </source>
</evidence>